<evidence type="ECO:0000256" key="1">
    <source>
        <dbReference type="ARBA" id="ARBA00022729"/>
    </source>
</evidence>
<organism evidence="3 4">
    <name type="scientific">Desulfovibrio psychrotolerans</name>
    <dbReference type="NCBI Taxonomy" id="415242"/>
    <lineage>
        <taxon>Bacteria</taxon>
        <taxon>Pseudomonadati</taxon>
        <taxon>Thermodesulfobacteriota</taxon>
        <taxon>Desulfovibrionia</taxon>
        <taxon>Desulfovibrionales</taxon>
        <taxon>Desulfovibrionaceae</taxon>
        <taxon>Desulfovibrio</taxon>
    </lineage>
</organism>
<keyword evidence="1" id="KW-0732">Signal</keyword>
<dbReference type="PANTHER" id="PTHR35936">
    <property type="entry name" value="MEMBRANE-BOUND LYTIC MUREIN TRANSGLYCOSYLASE F"/>
    <property type="match status" value="1"/>
</dbReference>
<dbReference type="Gene3D" id="3.40.190.10">
    <property type="entry name" value="Periplasmic binding protein-like II"/>
    <property type="match status" value="2"/>
</dbReference>
<dbReference type="SUPFAM" id="SSF53850">
    <property type="entry name" value="Periplasmic binding protein-like II"/>
    <property type="match status" value="1"/>
</dbReference>
<accession>A0A7J0BXL4</accession>
<keyword evidence="4" id="KW-1185">Reference proteome</keyword>
<sequence length="250" mass="28268">MLQPKLTGILLVLHILFVFFCLSGRADAQVIEVLYMERPPYYYTKDHKPAGFLLEQSLRVFQKAGVEVRVRSLPAKRILQIVQEGQAQVAAIGWFKSKDRLAWASFSSPLYRDQPLIALHRKKAKDGLGETSSLSDLFTNPQLRLGVLDGYSYGDQVDDSIRRLSPPRFVLSGDQVQLVRMLAAGRVDYMLIAPEEVSHLLLSAGENERDFSFTLLADVPEGNTRYIMFSRSVSPEIIRRVNLVLQEAGW</sequence>
<evidence type="ECO:0000313" key="4">
    <source>
        <dbReference type="Proteomes" id="UP000503820"/>
    </source>
</evidence>
<name>A0A7J0BXL4_9BACT</name>
<feature type="domain" description="Solute-binding protein family 3/N-terminal" evidence="2">
    <location>
        <begin position="37"/>
        <end position="229"/>
    </location>
</feature>
<evidence type="ECO:0000313" key="3">
    <source>
        <dbReference type="EMBL" id="GFM38437.1"/>
    </source>
</evidence>
<evidence type="ECO:0000259" key="2">
    <source>
        <dbReference type="Pfam" id="PF00497"/>
    </source>
</evidence>
<dbReference type="RefSeq" id="WP_174411043.1">
    <property type="nucleotide sequence ID" value="NZ_BLVP01000036.1"/>
</dbReference>
<dbReference type="Proteomes" id="UP000503820">
    <property type="component" value="Unassembled WGS sequence"/>
</dbReference>
<protein>
    <recommendedName>
        <fullName evidence="2">Solute-binding protein family 3/N-terminal domain-containing protein</fullName>
    </recommendedName>
</protein>
<dbReference type="EMBL" id="BLVP01000036">
    <property type="protein sequence ID" value="GFM38437.1"/>
    <property type="molecule type" value="Genomic_DNA"/>
</dbReference>
<proteinExistence type="predicted"/>
<dbReference type="Pfam" id="PF00497">
    <property type="entry name" value="SBP_bac_3"/>
    <property type="match status" value="1"/>
</dbReference>
<dbReference type="PANTHER" id="PTHR35936:SF25">
    <property type="entry name" value="ABC TRANSPORTER SUBSTRATE-BINDING PROTEIN"/>
    <property type="match status" value="1"/>
</dbReference>
<gene>
    <name evidence="3" type="ORF">DSM19430T_31210</name>
</gene>
<comment type="caution">
    <text evidence="3">The sequence shown here is derived from an EMBL/GenBank/DDBJ whole genome shotgun (WGS) entry which is preliminary data.</text>
</comment>
<dbReference type="InterPro" id="IPR001638">
    <property type="entry name" value="Solute-binding_3/MltF_N"/>
</dbReference>
<dbReference type="AlphaFoldDB" id="A0A7J0BXL4"/>
<reference evidence="3 4" key="1">
    <citation type="submission" date="2020-05" db="EMBL/GenBank/DDBJ databases">
        <title>Draft genome sequence of Desulfovibrio psychrotolerans JS1T.</title>
        <authorList>
            <person name="Ueno A."/>
            <person name="Tamazawa S."/>
            <person name="Tamamura S."/>
            <person name="Murakami T."/>
            <person name="Kiyama T."/>
            <person name="Inomata H."/>
            <person name="Amano Y."/>
            <person name="Miyakawa K."/>
            <person name="Tamaki H."/>
            <person name="Naganuma T."/>
            <person name="Kaneko K."/>
        </authorList>
    </citation>
    <scope>NUCLEOTIDE SEQUENCE [LARGE SCALE GENOMIC DNA]</scope>
    <source>
        <strain evidence="3 4">JS1</strain>
    </source>
</reference>